<keyword evidence="1" id="KW-0732">Signal</keyword>
<dbReference type="STRING" id="265719.SAMN04488509_103198"/>
<evidence type="ECO:0000256" key="1">
    <source>
        <dbReference type="SAM" id="SignalP"/>
    </source>
</evidence>
<feature type="signal peptide" evidence="1">
    <location>
        <begin position="1"/>
        <end position="20"/>
    </location>
</feature>
<dbReference type="EMBL" id="FNAG01000003">
    <property type="protein sequence ID" value="SDD55369.1"/>
    <property type="molecule type" value="Genomic_DNA"/>
</dbReference>
<dbReference type="FunFam" id="2.30.180.10:FF:000019">
    <property type="entry name" value="Cell surface lipoprotein"/>
    <property type="match status" value="1"/>
</dbReference>
<name>A0A1G6VP82_9GAMM</name>
<dbReference type="SMART" id="SM00554">
    <property type="entry name" value="FAS1"/>
    <property type="match status" value="1"/>
</dbReference>
<dbReference type="AlphaFoldDB" id="A0A1G6VP82"/>
<evidence type="ECO:0000259" key="2">
    <source>
        <dbReference type="PROSITE" id="PS50213"/>
    </source>
</evidence>
<dbReference type="InterPro" id="IPR050904">
    <property type="entry name" value="Adhesion/Biosynth-related"/>
</dbReference>
<dbReference type="PROSITE" id="PS50213">
    <property type="entry name" value="FAS1"/>
    <property type="match status" value="1"/>
</dbReference>
<dbReference type="Gene3D" id="2.30.180.10">
    <property type="entry name" value="FAS1 domain"/>
    <property type="match status" value="1"/>
</dbReference>
<reference evidence="3 4" key="1">
    <citation type="submission" date="2016-10" db="EMBL/GenBank/DDBJ databases">
        <authorList>
            <person name="de Groot N.N."/>
        </authorList>
    </citation>
    <scope>NUCLEOTIDE SEQUENCE [LARGE SCALE GENOMIC DNA]</scope>
    <source>
        <strain evidence="3 4">DSM 16957</strain>
    </source>
</reference>
<keyword evidence="4" id="KW-1185">Reference proteome</keyword>
<feature type="domain" description="FAS1" evidence="2">
    <location>
        <begin position="28"/>
        <end position="159"/>
    </location>
</feature>
<dbReference type="PANTHER" id="PTHR10900">
    <property type="entry name" value="PERIOSTIN-RELATED"/>
    <property type="match status" value="1"/>
</dbReference>
<gene>
    <name evidence="3" type="ORF">SAMN04488509_103198</name>
</gene>
<evidence type="ECO:0000313" key="3">
    <source>
        <dbReference type="EMBL" id="SDD55369.1"/>
    </source>
</evidence>
<dbReference type="GO" id="GO:0005615">
    <property type="term" value="C:extracellular space"/>
    <property type="evidence" value="ECO:0007669"/>
    <property type="project" value="TreeGrafter"/>
</dbReference>
<dbReference type="InterPro" id="IPR036378">
    <property type="entry name" value="FAS1_dom_sf"/>
</dbReference>
<dbReference type="OrthoDB" id="9800666at2"/>
<dbReference type="PANTHER" id="PTHR10900:SF77">
    <property type="entry name" value="FI19380P1"/>
    <property type="match status" value="1"/>
</dbReference>
<protein>
    <submittedName>
        <fullName evidence="3">Uncaracterized surface protein containing fasciclin (FAS1) repeats</fullName>
    </submittedName>
</protein>
<evidence type="ECO:0000313" key="4">
    <source>
        <dbReference type="Proteomes" id="UP000199603"/>
    </source>
</evidence>
<dbReference type="SUPFAM" id="SSF82153">
    <property type="entry name" value="FAS1 domain"/>
    <property type="match status" value="1"/>
</dbReference>
<feature type="chain" id="PRO_5011432072" evidence="1">
    <location>
        <begin position="21"/>
        <end position="161"/>
    </location>
</feature>
<accession>A0A1G6VP82</accession>
<dbReference type="Proteomes" id="UP000199603">
    <property type="component" value="Unassembled WGS sequence"/>
</dbReference>
<dbReference type="InterPro" id="IPR000782">
    <property type="entry name" value="FAS1_domain"/>
</dbReference>
<proteinExistence type="predicted"/>
<organism evidence="3 4">
    <name type="scientific">Aquimonas voraii</name>
    <dbReference type="NCBI Taxonomy" id="265719"/>
    <lineage>
        <taxon>Bacteria</taxon>
        <taxon>Pseudomonadati</taxon>
        <taxon>Pseudomonadota</taxon>
        <taxon>Gammaproteobacteria</taxon>
        <taxon>Lysobacterales</taxon>
        <taxon>Lysobacteraceae</taxon>
        <taxon>Aquimonas</taxon>
    </lineage>
</organism>
<sequence>MLKRLMFIAAALLIAPIAFADHHGMKKEQTVVEIAAGNPDFSTLVAAVQAAGLAETLSGAGPFTVFAPTNAAFAKLPAGTVENLLKPENKDQLVAILTYHVVPAKVLAADVGGLTEADTVNGKKLAIDTRNGVKINNATVTATDIVGSNGVIHVIDTVILP</sequence>
<dbReference type="Pfam" id="PF02469">
    <property type="entry name" value="Fasciclin"/>
    <property type="match status" value="1"/>
</dbReference>